<name>A0A5B6WHN7_9ROSI</name>
<protein>
    <submittedName>
        <fullName evidence="1">Uncharacterized protein</fullName>
    </submittedName>
</protein>
<keyword evidence="2" id="KW-1185">Reference proteome</keyword>
<proteinExistence type="predicted"/>
<organism evidence="1 2">
    <name type="scientific">Gossypium australe</name>
    <dbReference type="NCBI Taxonomy" id="47621"/>
    <lineage>
        <taxon>Eukaryota</taxon>
        <taxon>Viridiplantae</taxon>
        <taxon>Streptophyta</taxon>
        <taxon>Embryophyta</taxon>
        <taxon>Tracheophyta</taxon>
        <taxon>Spermatophyta</taxon>
        <taxon>Magnoliopsida</taxon>
        <taxon>eudicotyledons</taxon>
        <taxon>Gunneridae</taxon>
        <taxon>Pentapetalae</taxon>
        <taxon>rosids</taxon>
        <taxon>malvids</taxon>
        <taxon>Malvales</taxon>
        <taxon>Malvaceae</taxon>
        <taxon>Malvoideae</taxon>
        <taxon>Gossypium</taxon>
    </lineage>
</organism>
<sequence length="61" mass="6985">MGKHYHGLCIVITPVSEEEKRHLGNCRPIDKVCTLYSGCMECRSPIFQIEILDLHPDSRTN</sequence>
<evidence type="ECO:0000313" key="2">
    <source>
        <dbReference type="Proteomes" id="UP000325315"/>
    </source>
</evidence>
<evidence type="ECO:0000313" key="1">
    <source>
        <dbReference type="EMBL" id="KAA3480718.1"/>
    </source>
</evidence>
<gene>
    <name evidence="1" type="ORF">EPI10_021134</name>
</gene>
<dbReference type="AlphaFoldDB" id="A0A5B6WHN7"/>
<dbReference type="Proteomes" id="UP000325315">
    <property type="component" value="Unassembled WGS sequence"/>
</dbReference>
<dbReference type="EMBL" id="SMMG02000003">
    <property type="protein sequence ID" value="KAA3480718.1"/>
    <property type="molecule type" value="Genomic_DNA"/>
</dbReference>
<reference evidence="2" key="1">
    <citation type="journal article" date="2019" name="Plant Biotechnol. J.">
        <title>Genome sequencing of the Australian wild diploid species Gossypium australe highlights disease resistance and delayed gland morphogenesis.</title>
        <authorList>
            <person name="Cai Y."/>
            <person name="Cai X."/>
            <person name="Wang Q."/>
            <person name="Wang P."/>
            <person name="Zhang Y."/>
            <person name="Cai C."/>
            <person name="Xu Y."/>
            <person name="Wang K."/>
            <person name="Zhou Z."/>
            <person name="Wang C."/>
            <person name="Geng S."/>
            <person name="Li B."/>
            <person name="Dong Q."/>
            <person name="Hou Y."/>
            <person name="Wang H."/>
            <person name="Ai P."/>
            <person name="Liu Z."/>
            <person name="Yi F."/>
            <person name="Sun M."/>
            <person name="An G."/>
            <person name="Cheng J."/>
            <person name="Zhang Y."/>
            <person name="Shi Q."/>
            <person name="Xie Y."/>
            <person name="Shi X."/>
            <person name="Chang Y."/>
            <person name="Huang F."/>
            <person name="Chen Y."/>
            <person name="Hong S."/>
            <person name="Mi L."/>
            <person name="Sun Q."/>
            <person name="Zhang L."/>
            <person name="Zhou B."/>
            <person name="Peng R."/>
            <person name="Zhang X."/>
            <person name="Liu F."/>
        </authorList>
    </citation>
    <scope>NUCLEOTIDE SEQUENCE [LARGE SCALE GENOMIC DNA]</scope>
    <source>
        <strain evidence="2">cv. PA1801</strain>
    </source>
</reference>
<comment type="caution">
    <text evidence="1">The sequence shown here is derived from an EMBL/GenBank/DDBJ whole genome shotgun (WGS) entry which is preliminary data.</text>
</comment>
<accession>A0A5B6WHN7</accession>